<evidence type="ECO:0000313" key="7">
    <source>
        <dbReference type="Proteomes" id="UP000886523"/>
    </source>
</evidence>
<proteinExistence type="inferred from homology"/>
<dbReference type="InterPro" id="IPR036390">
    <property type="entry name" value="WH_DNA-bd_sf"/>
</dbReference>
<evidence type="ECO:0000256" key="1">
    <source>
        <dbReference type="ARBA" id="ARBA00004123"/>
    </source>
</evidence>
<dbReference type="GO" id="GO:0035861">
    <property type="term" value="C:site of double-strand break"/>
    <property type="evidence" value="ECO:0007669"/>
    <property type="project" value="TreeGrafter"/>
</dbReference>
<dbReference type="EMBL" id="MU129011">
    <property type="protein sequence ID" value="KAF9510750.1"/>
    <property type="molecule type" value="Genomic_DNA"/>
</dbReference>
<keyword evidence="4" id="KW-0539">Nucleus</keyword>
<dbReference type="SUPFAM" id="SSF46785">
    <property type="entry name" value="Winged helix' DNA-binding domain"/>
    <property type="match status" value="1"/>
</dbReference>
<dbReference type="OrthoDB" id="25571at2759"/>
<reference evidence="6" key="1">
    <citation type="journal article" date="2020" name="Nat. Commun.">
        <title>Large-scale genome sequencing of mycorrhizal fungi provides insights into the early evolution of symbiotic traits.</title>
        <authorList>
            <person name="Miyauchi S."/>
            <person name="Kiss E."/>
            <person name="Kuo A."/>
            <person name="Drula E."/>
            <person name="Kohler A."/>
            <person name="Sanchez-Garcia M."/>
            <person name="Morin E."/>
            <person name="Andreopoulos B."/>
            <person name="Barry K.W."/>
            <person name="Bonito G."/>
            <person name="Buee M."/>
            <person name="Carver A."/>
            <person name="Chen C."/>
            <person name="Cichocki N."/>
            <person name="Clum A."/>
            <person name="Culley D."/>
            <person name="Crous P.W."/>
            <person name="Fauchery L."/>
            <person name="Girlanda M."/>
            <person name="Hayes R.D."/>
            <person name="Keri Z."/>
            <person name="LaButti K."/>
            <person name="Lipzen A."/>
            <person name="Lombard V."/>
            <person name="Magnuson J."/>
            <person name="Maillard F."/>
            <person name="Murat C."/>
            <person name="Nolan M."/>
            <person name="Ohm R.A."/>
            <person name="Pangilinan J."/>
            <person name="Pereira M.F."/>
            <person name="Perotto S."/>
            <person name="Peter M."/>
            <person name="Pfister S."/>
            <person name="Riley R."/>
            <person name="Sitrit Y."/>
            <person name="Stielow J.B."/>
            <person name="Szollosi G."/>
            <person name="Zifcakova L."/>
            <person name="Stursova M."/>
            <person name="Spatafora J.W."/>
            <person name="Tedersoo L."/>
            <person name="Vaario L.M."/>
            <person name="Yamada A."/>
            <person name="Yan M."/>
            <person name="Wang P."/>
            <person name="Xu J."/>
            <person name="Bruns T."/>
            <person name="Baldrian P."/>
            <person name="Vilgalys R."/>
            <person name="Dunand C."/>
            <person name="Henrissat B."/>
            <person name="Grigoriev I.V."/>
            <person name="Hibbett D."/>
            <person name="Nagy L.G."/>
            <person name="Martin F.M."/>
        </authorList>
    </citation>
    <scope>NUCLEOTIDE SEQUENCE</scope>
    <source>
        <strain evidence="6">UP504</strain>
    </source>
</reference>
<dbReference type="InterPro" id="IPR040260">
    <property type="entry name" value="RFA2-like"/>
</dbReference>
<accession>A0A9P6ASR7</accession>
<dbReference type="InterPro" id="IPR012340">
    <property type="entry name" value="NA-bd_OB-fold"/>
</dbReference>
<keyword evidence="3" id="KW-0238">DNA-binding</keyword>
<dbReference type="GO" id="GO:0003697">
    <property type="term" value="F:single-stranded DNA binding"/>
    <property type="evidence" value="ECO:0007669"/>
    <property type="project" value="TreeGrafter"/>
</dbReference>
<dbReference type="GO" id="GO:0000781">
    <property type="term" value="C:chromosome, telomeric region"/>
    <property type="evidence" value="ECO:0007669"/>
    <property type="project" value="TreeGrafter"/>
</dbReference>
<dbReference type="Gene3D" id="1.10.10.10">
    <property type="entry name" value="Winged helix-like DNA-binding domain superfamily/Winged helix DNA-binding domain"/>
    <property type="match status" value="1"/>
</dbReference>
<dbReference type="PANTHER" id="PTHR13989">
    <property type="entry name" value="REPLICATION PROTEIN A-RELATED"/>
    <property type="match status" value="1"/>
</dbReference>
<evidence type="ECO:0000256" key="2">
    <source>
        <dbReference type="ARBA" id="ARBA00007815"/>
    </source>
</evidence>
<dbReference type="GO" id="GO:0000724">
    <property type="term" value="P:double-strand break repair via homologous recombination"/>
    <property type="evidence" value="ECO:0007669"/>
    <property type="project" value="TreeGrafter"/>
</dbReference>
<keyword evidence="7" id="KW-1185">Reference proteome</keyword>
<evidence type="ECO:0000259" key="5">
    <source>
        <dbReference type="Pfam" id="PF08784"/>
    </source>
</evidence>
<dbReference type="Gene3D" id="2.40.50.140">
    <property type="entry name" value="Nucleic acid-binding proteins"/>
    <property type="match status" value="1"/>
</dbReference>
<comment type="similarity">
    <text evidence="2">Belongs to the replication factor A protein 2 family.</text>
</comment>
<organism evidence="6 7">
    <name type="scientific">Hydnum rufescens UP504</name>
    <dbReference type="NCBI Taxonomy" id="1448309"/>
    <lineage>
        <taxon>Eukaryota</taxon>
        <taxon>Fungi</taxon>
        <taxon>Dikarya</taxon>
        <taxon>Basidiomycota</taxon>
        <taxon>Agaricomycotina</taxon>
        <taxon>Agaricomycetes</taxon>
        <taxon>Cantharellales</taxon>
        <taxon>Hydnaceae</taxon>
        <taxon>Hydnum</taxon>
    </lineage>
</organism>
<feature type="domain" description="Replication protein A C-terminal" evidence="5">
    <location>
        <begin position="50"/>
        <end position="152"/>
    </location>
</feature>
<comment type="subcellular location">
    <subcellularLocation>
        <location evidence="1">Nucleus</location>
    </subcellularLocation>
</comment>
<dbReference type="GO" id="GO:0005662">
    <property type="term" value="C:DNA replication factor A complex"/>
    <property type="evidence" value="ECO:0007669"/>
    <property type="project" value="TreeGrafter"/>
</dbReference>
<dbReference type="InterPro" id="IPR036388">
    <property type="entry name" value="WH-like_DNA-bd_sf"/>
</dbReference>
<evidence type="ECO:0000313" key="6">
    <source>
        <dbReference type="EMBL" id="KAF9510750.1"/>
    </source>
</evidence>
<protein>
    <recommendedName>
        <fullName evidence="5">Replication protein A C-terminal domain-containing protein</fullName>
    </recommendedName>
</protein>
<evidence type="ECO:0000256" key="4">
    <source>
        <dbReference type="ARBA" id="ARBA00023242"/>
    </source>
</evidence>
<dbReference type="InterPro" id="IPR014892">
    <property type="entry name" value="RPA_C"/>
</dbReference>
<sequence>MKSISHLAWIRVIGNIKSFHNKKSVTAARIHLVTDMSEIFYHQLEALSVHLYFTKGPLTESGPVIPSATGAGVPSAYSAGAVGSRVDQFADFDPLQREILLFMKNTITDENGSSVIEIANAVKKTGASADKISEAIDALTDNGIIYATIDDEHYTVA</sequence>
<dbReference type="GO" id="GO:0006260">
    <property type="term" value="P:DNA replication"/>
    <property type="evidence" value="ECO:0007669"/>
    <property type="project" value="TreeGrafter"/>
</dbReference>
<name>A0A9P6ASR7_9AGAM</name>
<gene>
    <name evidence="6" type="ORF">BS47DRAFT_1347569</name>
</gene>
<evidence type="ECO:0000256" key="3">
    <source>
        <dbReference type="ARBA" id="ARBA00023125"/>
    </source>
</evidence>
<dbReference type="Proteomes" id="UP000886523">
    <property type="component" value="Unassembled WGS sequence"/>
</dbReference>
<comment type="caution">
    <text evidence="6">The sequence shown here is derived from an EMBL/GenBank/DDBJ whole genome shotgun (WGS) entry which is preliminary data.</text>
</comment>
<dbReference type="PANTHER" id="PTHR13989:SF16">
    <property type="entry name" value="REPLICATION PROTEIN A2"/>
    <property type="match status" value="1"/>
</dbReference>
<dbReference type="GO" id="GO:0006289">
    <property type="term" value="P:nucleotide-excision repair"/>
    <property type="evidence" value="ECO:0007669"/>
    <property type="project" value="TreeGrafter"/>
</dbReference>
<dbReference type="Pfam" id="PF08784">
    <property type="entry name" value="RPA_C"/>
    <property type="match status" value="1"/>
</dbReference>
<dbReference type="SUPFAM" id="SSF50249">
    <property type="entry name" value="Nucleic acid-binding proteins"/>
    <property type="match status" value="1"/>
</dbReference>
<dbReference type="AlphaFoldDB" id="A0A9P6ASR7"/>